<dbReference type="Gene3D" id="1.10.246.60">
    <property type="entry name" value="Eukaryotic translation initiation factor 3 like domains"/>
    <property type="match status" value="1"/>
</dbReference>
<keyword evidence="2" id="KW-0396">Initiation factor</keyword>
<keyword evidence="6" id="KW-1185">Reference proteome</keyword>
<accession>A0A085LLM9</accession>
<dbReference type="PANTHER" id="PTHR21681">
    <property type="entry name" value="EUKARYOTIC TRANSLATION INITIATION FACTOR 3 SUBUNIT J"/>
    <property type="match status" value="1"/>
</dbReference>
<dbReference type="Pfam" id="PF08597">
    <property type="entry name" value="eIF3_subunit"/>
    <property type="match status" value="1"/>
</dbReference>
<evidence type="ECO:0000256" key="3">
    <source>
        <dbReference type="ARBA" id="ARBA00022917"/>
    </source>
</evidence>
<evidence type="ECO:0000256" key="1">
    <source>
        <dbReference type="ARBA" id="ARBA00022490"/>
    </source>
</evidence>
<dbReference type="InterPro" id="IPR013906">
    <property type="entry name" value="eIF3j"/>
</dbReference>
<organism evidence="5 6">
    <name type="scientific">Trichuris suis</name>
    <name type="common">pig whipworm</name>
    <dbReference type="NCBI Taxonomy" id="68888"/>
    <lineage>
        <taxon>Eukaryota</taxon>
        <taxon>Metazoa</taxon>
        <taxon>Ecdysozoa</taxon>
        <taxon>Nematoda</taxon>
        <taxon>Enoplea</taxon>
        <taxon>Dorylaimia</taxon>
        <taxon>Trichinellida</taxon>
        <taxon>Trichuridae</taxon>
        <taxon>Trichuris</taxon>
    </lineage>
</organism>
<evidence type="ECO:0000256" key="4">
    <source>
        <dbReference type="SAM" id="MobiDB-lite"/>
    </source>
</evidence>
<dbReference type="Proteomes" id="UP000030764">
    <property type="component" value="Unassembled WGS sequence"/>
</dbReference>
<reference evidence="5 6" key="1">
    <citation type="journal article" date="2014" name="Nat. Genet.">
        <title>Genome and transcriptome of the porcine whipworm Trichuris suis.</title>
        <authorList>
            <person name="Jex A.R."/>
            <person name="Nejsum P."/>
            <person name="Schwarz E.M."/>
            <person name="Hu L."/>
            <person name="Young N.D."/>
            <person name="Hall R.S."/>
            <person name="Korhonen P.K."/>
            <person name="Liao S."/>
            <person name="Thamsborg S."/>
            <person name="Xia J."/>
            <person name="Xu P."/>
            <person name="Wang S."/>
            <person name="Scheerlinck J.P."/>
            <person name="Hofmann A."/>
            <person name="Sternberg P.W."/>
            <person name="Wang J."/>
            <person name="Gasser R.B."/>
        </authorList>
    </citation>
    <scope>NUCLEOTIDE SEQUENCE [LARGE SCALE GENOMIC DNA]</scope>
    <source>
        <strain evidence="5">DCEP-RM93M</strain>
    </source>
</reference>
<sequence length="217" mass="24799">MDDQNWENETYVPGMLSMRSAWQGDEGDDNVKENWFEDEDEEEPQKAPVAPSQPKKDSKHSKLEASATAEKAEKERQLTQKELEEIQKKSDLAIARETFNMGAETSDALNSLSGDFDLMRRIIVEKVTDTQNNEGYAEFIDQLFHDLCASMSSETVRKIARNLNSLSNEISKIEKEKHKPKAKKKNTIAKLSRGGDFIDELKAGMEDAYDYYDDEDF</sequence>
<feature type="non-terminal residue" evidence="5">
    <location>
        <position position="217"/>
    </location>
</feature>
<dbReference type="EMBL" id="KL363413">
    <property type="protein sequence ID" value="KFD45875.1"/>
    <property type="molecule type" value="Genomic_DNA"/>
</dbReference>
<evidence type="ECO:0000313" key="6">
    <source>
        <dbReference type="Proteomes" id="UP000030764"/>
    </source>
</evidence>
<feature type="compositionally biased region" description="Basic and acidic residues" evidence="4">
    <location>
        <begin position="70"/>
        <end position="79"/>
    </location>
</feature>
<dbReference type="InterPro" id="IPR023194">
    <property type="entry name" value="eIF3-like_dom_sf"/>
</dbReference>
<gene>
    <name evidence="5" type="ORF">M513_13240</name>
</gene>
<dbReference type="GO" id="GO:0003743">
    <property type="term" value="F:translation initiation factor activity"/>
    <property type="evidence" value="ECO:0007669"/>
    <property type="project" value="UniProtKB-KW"/>
</dbReference>
<dbReference type="PANTHER" id="PTHR21681:SF0">
    <property type="entry name" value="EUKARYOTIC TRANSLATION INITIATION FACTOR 3 SUBUNIT J"/>
    <property type="match status" value="1"/>
</dbReference>
<name>A0A085LLM9_9BILA</name>
<keyword evidence="3" id="KW-0648">Protein biosynthesis</keyword>
<dbReference type="GO" id="GO:0005852">
    <property type="term" value="C:eukaryotic translation initiation factor 3 complex"/>
    <property type="evidence" value="ECO:0007669"/>
    <property type="project" value="InterPro"/>
</dbReference>
<feature type="region of interest" description="Disordered" evidence="4">
    <location>
        <begin position="1"/>
        <end position="79"/>
    </location>
</feature>
<evidence type="ECO:0000256" key="2">
    <source>
        <dbReference type="ARBA" id="ARBA00022540"/>
    </source>
</evidence>
<dbReference type="AlphaFoldDB" id="A0A085LLM9"/>
<keyword evidence="1" id="KW-0963">Cytoplasm</keyword>
<feature type="compositionally biased region" description="Basic and acidic residues" evidence="4">
    <location>
        <begin position="54"/>
        <end position="63"/>
    </location>
</feature>
<proteinExistence type="predicted"/>
<protein>
    <submittedName>
        <fullName evidence="5">Uncharacterized protein</fullName>
    </submittedName>
</protein>
<evidence type="ECO:0000313" key="5">
    <source>
        <dbReference type="EMBL" id="KFD45875.1"/>
    </source>
</evidence>